<evidence type="ECO:0000313" key="1">
    <source>
        <dbReference type="EMBL" id="KAK9703829.1"/>
    </source>
</evidence>
<comment type="caution">
    <text evidence="1">The sequence shown here is derived from an EMBL/GenBank/DDBJ whole genome shotgun (WGS) entry which is preliminary data.</text>
</comment>
<gene>
    <name evidence="1" type="ORF">QE152_g29085</name>
</gene>
<evidence type="ECO:0000313" key="2">
    <source>
        <dbReference type="Proteomes" id="UP001458880"/>
    </source>
</evidence>
<sequence>MWQSDADLGHWGTRFAENLFVENNADKKSRKKCGRVMRTWVTGERGLRQGPLCTPVARAGSQEFRPRAANKNGLSSLRVQY</sequence>
<keyword evidence="2" id="KW-1185">Reference proteome</keyword>
<accession>A0AAW1JIT0</accession>
<protein>
    <submittedName>
        <fullName evidence="1">Uncharacterized protein</fullName>
    </submittedName>
</protein>
<name>A0AAW1JIT0_POPJA</name>
<proteinExistence type="predicted"/>
<dbReference type="AlphaFoldDB" id="A0AAW1JIT0"/>
<dbReference type="EMBL" id="JASPKY010000363">
    <property type="protein sequence ID" value="KAK9703829.1"/>
    <property type="molecule type" value="Genomic_DNA"/>
</dbReference>
<organism evidence="1 2">
    <name type="scientific">Popillia japonica</name>
    <name type="common">Japanese beetle</name>
    <dbReference type="NCBI Taxonomy" id="7064"/>
    <lineage>
        <taxon>Eukaryota</taxon>
        <taxon>Metazoa</taxon>
        <taxon>Ecdysozoa</taxon>
        <taxon>Arthropoda</taxon>
        <taxon>Hexapoda</taxon>
        <taxon>Insecta</taxon>
        <taxon>Pterygota</taxon>
        <taxon>Neoptera</taxon>
        <taxon>Endopterygota</taxon>
        <taxon>Coleoptera</taxon>
        <taxon>Polyphaga</taxon>
        <taxon>Scarabaeiformia</taxon>
        <taxon>Scarabaeidae</taxon>
        <taxon>Rutelinae</taxon>
        <taxon>Popillia</taxon>
    </lineage>
</organism>
<reference evidence="1 2" key="1">
    <citation type="journal article" date="2024" name="BMC Genomics">
        <title>De novo assembly and annotation of Popillia japonica's genome with initial clues to its potential as an invasive pest.</title>
        <authorList>
            <person name="Cucini C."/>
            <person name="Boschi S."/>
            <person name="Funari R."/>
            <person name="Cardaioli E."/>
            <person name="Iannotti N."/>
            <person name="Marturano G."/>
            <person name="Paoli F."/>
            <person name="Bruttini M."/>
            <person name="Carapelli A."/>
            <person name="Frati F."/>
            <person name="Nardi F."/>
        </authorList>
    </citation>
    <scope>NUCLEOTIDE SEQUENCE [LARGE SCALE GENOMIC DNA]</scope>
    <source>
        <strain evidence="1">DMR45628</strain>
    </source>
</reference>
<dbReference type="Proteomes" id="UP001458880">
    <property type="component" value="Unassembled WGS sequence"/>
</dbReference>